<evidence type="ECO:0000256" key="4">
    <source>
        <dbReference type="ARBA" id="ARBA00022695"/>
    </source>
</evidence>
<gene>
    <name evidence="13" type="ORF">AGLY_002049</name>
</gene>
<dbReference type="EMBL" id="VYZN01000007">
    <property type="protein sequence ID" value="KAE9543653.1"/>
    <property type="molecule type" value="Genomic_DNA"/>
</dbReference>
<organism evidence="13 14">
    <name type="scientific">Aphis glycines</name>
    <name type="common">Soybean aphid</name>
    <dbReference type="NCBI Taxonomy" id="307491"/>
    <lineage>
        <taxon>Eukaryota</taxon>
        <taxon>Metazoa</taxon>
        <taxon>Ecdysozoa</taxon>
        <taxon>Arthropoda</taxon>
        <taxon>Hexapoda</taxon>
        <taxon>Insecta</taxon>
        <taxon>Pterygota</taxon>
        <taxon>Neoptera</taxon>
        <taxon>Paraneoptera</taxon>
        <taxon>Hemiptera</taxon>
        <taxon>Sternorrhyncha</taxon>
        <taxon>Aphidomorpha</taxon>
        <taxon>Aphidoidea</taxon>
        <taxon>Aphididae</taxon>
        <taxon>Aphidini</taxon>
        <taxon>Aphis</taxon>
        <taxon>Aphis</taxon>
    </lineage>
</organism>
<reference evidence="13 14" key="1">
    <citation type="submission" date="2019-08" db="EMBL/GenBank/DDBJ databases">
        <title>The genome of the soybean aphid Biotype 1, its phylome, world population structure and adaptation to the North American continent.</title>
        <authorList>
            <person name="Giordano R."/>
            <person name="Donthu R.K."/>
            <person name="Hernandez A.G."/>
            <person name="Wright C.L."/>
            <person name="Zimin A.V."/>
        </authorList>
    </citation>
    <scope>NUCLEOTIDE SEQUENCE [LARGE SCALE GENOMIC DNA]</scope>
    <source>
        <tissue evidence="13">Whole aphids</tissue>
    </source>
</reference>
<keyword evidence="7" id="KW-0238">DNA-binding</keyword>
<evidence type="ECO:0000256" key="6">
    <source>
        <dbReference type="ARBA" id="ARBA00022932"/>
    </source>
</evidence>
<keyword evidence="9" id="KW-0479">Metal-binding</keyword>
<dbReference type="GO" id="GO:0003887">
    <property type="term" value="F:DNA-directed DNA polymerase activity"/>
    <property type="evidence" value="ECO:0007669"/>
    <property type="project" value="UniProtKB-KW"/>
</dbReference>
<feature type="non-terminal residue" evidence="13">
    <location>
        <position position="1"/>
    </location>
</feature>
<dbReference type="Gene3D" id="3.90.1600.10">
    <property type="entry name" value="Palm domain of DNA polymerase"/>
    <property type="match status" value="1"/>
</dbReference>
<feature type="domain" description="C2H2-type" evidence="12">
    <location>
        <begin position="27"/>
        <end position="55"/>
    </location>
</feature>
<dbReference type="PROSITE" id="PS50157">
    <property type="entry name" value="ZINC_FINGER_C2H2_2"/>
    <property type="match status" value="2"/>
</dbReference>
<dbReference type="PANTHER" id="PTHR33568:SF3">
    <property type="entry name" value="DNA-DIRECTED DNA POLYMERASE"/>
    <property type="match status" value="1"/>
</dbReference>
<dbReference type="SUPFAM" id="SSF57667">
    <property type="entry name" value="beta-beta-alpha zinc fingers"/>
    <property type="match status" value="1"/>
</dbReference>
<evidence type="ECO:0000313" key="13">
    <source>
        <dbReference type="EMBL" id="KAE9543653.1"/>
    </source>
</evidence>
<dbReference type="GO" id="GO:0006260">
    <property type="term" value="P:DNA replication"/>
    <property type="evidence" value="ECO:0007669"/>
    <property type="project" value="UniProtKB-KW"/>
</dbReference>
<dbReference type="GO" id="GO:0042575">
    <property type="term" value="C:DNA polymerase complex"/>
    <property type="evidence" value="ECO:0007669"/>
    <property type="project" value="UniProtKB-ARBA"/>
</dbReference>
<dbReference type="InterPro" id="IPR036397">
    <property type="entry name" value="RNaseH_sf"/>
</dbReference>
<evidence type="ECO:0000313" key="14">
    <source>
        <dbReference type="Proteomes" id="UP000475862"/>
    </source>
</evidence>
<keyword evidence="11" id="KW-0812">Transmembrane</keyword>
<dbReference type="PROSITE" id="PS00028">
    <property type="entry name" value="ZINC_FINGER_C2H2_1"/>
    <property type="match status" value="2"/>
</dbReference>
<evidence type="ECO:0000256" key="8">
    <source>
        <dbReference type="ARBA" id="ARBA00049244"/>
    </source>
</evidence>
<dbReference type="SUPFAM" id="SSF56672">
    <property type="entry name" value="DNA/RNA polymerases"/>
    <property type="match status" value="1"/>
</dbReference>
<keyword evidence="5" id="KW-0235">DNA replication</keyword>
<comment type="caution">
    <text evidence="13">The sequence shown here is derived from an EMBL/GenBank/DDBJ whole genome shotgun (WGS) entry which is preliminary data.</text>
</comment>
<dbReference type="EC" id="2.7.7.7" evidence="2"/>
<evidence type="ECO:0000256" key="3">
    <source>
        <dbReference type="ARBA" id="ARBA00022679"/>
    </source>
</evidence>
<dbReference type="Pfam" id="PF03175">
    <property type="entry name" value="DNA_pol_B_2"/>
    <property type="match status" value="3"/>
</dbReference>
<keyword evidence="3" id="KW-0808">Transferase</keyword>
<keyword evidence="11" id="KW-0472">Membrane</keyword>
<feature type="compositionally biased region" description="Basic residues" evidence="10">
    <location>
        <begin position="1678"/>
        <end position="1696"/>
    </location>
</feature>
<accession>A0A6G0U3Y7</accession>
<dbReference type="Gene3D" id="3.40.960.10">
    <property type="entry name" value="VSR Endonuclease"/>
    <property type="match status" value="1"/>
</dbReference>
<dbReference type="Pfam" id="PF08398">
    <property type="entry name" value="Phospholip_A2_4"/>
    <property type="match status" value="1"/>
</dbReference>
<evidence type="ECO:0000256" key="5">
    <source>
        <dbReference type="ARBA" id="ARBA00022705"/>
    </source>
</evidence>
<dbReference type="SUPFAM" id="SSF53098">
    <property type="entry name" value="Ribonuclease H-like"/>
    <property type="match status" value="1"/>
</dbReference>
<evidence type="ECO:0000256" key="11">
    <source>
        <dbReference type="SAM" id="Phobius"/>
    </source>
</evidence>
<dbReference type="Gene3D" id="1.10.287.690">
    <property type="entry name" value="Helix hairpin bin"/>
    <property type="match status" value="1"/>
</dbReference>
<evidence type="ECO:0000256" key="1">
    <source>
        <dbReference type="ARBA" id="ARBA00005755"/>
    </source>
</evidence>
<dbReference type="InterPro" id="IPR012337">
    <property type="entry name" value="RNaseH-like_sf"/>
</dbReference>
<dbReference type="InterPro" id="IPR004868">
    <property type="entry name" value="DNA-dir_DNA_pol_B_mt/vir"/>
</dbReference>
<dbReference type="InterPro" id="IPR023211">
    <property type="entry name" value="DNA_pol_palm_dom_sf"/>
</dbReference>
<evidence type="ECO:0000256" key="10">
    <source>
        <dbReference type="SAM" id="MobiDB-lite"/>
    </source>
</evidence>
<feature type="region of interest" description="Disordered" evidence="10">
    <location>
        <begin position="1672"/>
        <end position="1696"/>
    </location>
</feature>
<evidence type="ECO:0000259" key="12">
    <source>
        <dbReference type="PROSITE" id="PS50157"/>
    </source>
</evidence>
<dbReference type="OrthoDB" id="6614021at2759"/>
<dbReference type="Proteomes" id="UP000475862">
    <property type="component" value="Unassembled WGS sequence"/>
</dbReference>
<dbReference type="GO" id="GO:0003677">
    <property type="term" value="F:DNA binding"/>
    <property type="evidence" value="ECO:0007669"/>
    <property type="project" value="UniProtKB-KW"/>
</dbReference>
<dbReference type="GO" id="GO:0008270">
    <property type="term" value="F:zinc ion binding"/>
    <property type="evidence" value="ECO:0007669"/>
    <property type="project" value="UniProtKB-KW"/>
</dbReference>
<dbReference type="InterPro" id="IPR036236">
    <property type="entry name" value="Znf_C2H2_sf"/>
</dbReference>
<comment type="catalytic activity">
    <reaction evidence="8">
        <text>DNA(n) + a 2'-deoxyribonucleoside 5'-triphosphate = DNA(n+1) + diphosphate</text>
        <dbReference type="Rhea" id="RHEA:22508"/>
        <dbReference type="Rhea" id="RHEA-COMP:17339"/>
        <dbReference type="Rhea" id="RHEA-COMP:17340"/>
        <dbReference type="ChEBI" id="CHEBI:33019"/>
        <dbReference type="ChEBI" id="CHEBI:61560"/>
        <dbReference type="ChEBI" id="CHEBI:173112"/>
        <dbReference type="EC" id="2.7.7.7"/>
    </reaction>
</comment>
<dbReference type="GO" id="GO:0000166">
    <property type="term" value="F:nucleotide binding"/>
    <property type="evidence" value="ECO:0007669"/>
    <property type="project" value="InterPro"/>
</dbReference>
<keyword evidence="4" id="KW-0548">Nucleotidyltransferase</keyword>
<keyword evidence="6" id="KW-0239">DNA-directed DNA polymerase</keyword>
<evidence type="ECO:0000256" key="2">
    <source>
        <dbReference type="ARBA" id="ARBA00012417"/>
    </source>
</evidence>
<dbReference type="InterPro" id="IPR013087">
    <property type="entry name" value="Znf_C2H2_type"/>
</dbReference>
<dbReference type="PANTHER" id="PTHR33568">
    <property type="entry name" value="DNA POLYMERASE"/>
    <property type="match status" value="1"/>
</dbReference>
<dbReference type="Gene3D" id="3.30.420.10">
    <property type="entry name" value="Ribonuclease H-like superfamily/Ribonuclease H"/>
    <property type="match status" value="1"/>
</dbReference>
<proteinExistence type="inferred from homology"/>
<feature type="transmembrane region" description="Helical" evidence="11">
    <location>
        <begin position="1608"/>
        <end position="1632"/>
    </location>
</feature>
<keyword evidence="9" id="KW-0862">Zinc</keyword>
<sequence>CDQCQCFFSRKDILARHLKRHNSNEPFKCTICGNLFTRNDALKRHIKSIHDSTDSGMQLNESVSVSRVLYLLLLLSLDNIDTGINKQPAVPTAAPAAPLVPTIPEAINGNMFEDSDDELCVQLLNEVENSELCKNDNNIMFEDSDDELCVQLLEEVENSELCKTNAKQQDMLEIAPNIFVENNPAETSNKSKRVHVGTTVGTKEKRKKAKLIEPATETSLLESNLFSIYNKKNRFIKKYNAYMIDYSITLKPVPGNLDIVSLNALLEDGLENMITNIKTITNFTDGDIVNMHADNPKFFSPISTGNMTSNISGQKILNKICSILTSDQSVNINETVFSFQVIIMPKGGKPKPSWEYLNLFTKNKRCVTEINNQDELCCPRAILVGLSYKTADILGHKLTDSQIKDLRNGRNNIQTRLTKQICQKLKIFDNRPFTYRDIENVEKLLNIQVKVVNVDNFCEIDYSGNENRIKIYLLKKNDHFHTIYSMPSFKERVYYCELCDTGYNNNKNKHVCKKGPGLKCKLCNEKYHIHDFRKEKIFCQECNRYCVDVECLRKHRNVCDKEYKCSGCNLIVQRNDHTHNSVCGYGKCHNCKQENIKLCLHECFMQRKIGKGGYCVEACVCNNKSSEKRKDCTFTTNYIFFDYEAQQNTGTHIPNLVIAHNFEGTKYVFSTDDVATANDKFCKWALSKDTKGTTYIAHNSKSYDTYFIIQYILKYMPTVKYEIIRNGTKVMMLEIKEGGLNIKFIDSLNFIQSKLSDFPKTFGLTEAKKGYFPHFFNTPENQCYIGPLPNKSYYGYNTMTTKQRTAFINWHDEMTNNNYTFNFKKELEEYCNSDVDILRRGCLELRKQFLDVCNIDPFKYITIASVCMAIYRQSDLSNSTIAVVQNVKKEKFSDESIKWLKSKILNGNKNIKHALNGGEAVICGAKVDGYDVSEKKVYQYHGCFWHGCPDCFNPNDTNPVNKHSMTDLYNNTIRRTTQLKENGYQVEEIWSCKWRKHADYKQMIQYPDDVIEPLNPRDAFFRGRTNATKLMVKNKKIKYIDVCSLYPTVMYYDNYPVGHPKKIFNPSIKKYSESNWYGFIKCKLLPPTNLYHPVLPIKSKKLVFTLCNQCHLDKIRQCTHNTDQKSLTGTWTTDEVQKAIEKGYKILKIYEVQHFEKKSNTLFKEYIKRFLKIKLETSSWKNDYRTVNDYILAVKNAVGIDLDVENIKENPGLRALAKICLNSFWGKFGQRPNQTKTEIISKPDRWYQVLLDRKLEIENIVFLTDDLVEVSYKQINEYVGNEHNTNIYIAAFTTSNARLRLYNMLDNLGEKVVYYDTDSVFYIFDDVEVKTGCMLGEWTDELGPGVHITDWVSTGPKSLAHTDNENRTTTKIKGFTLSYENIQKLNMDSMKKIMNDEIKEVQLQFQQITRNSKTKQLATTFTSKTFKMEYDKRMAINNKNKGGGIINTLINKLPLELHLPGYQYCGPGTKLRKRLDRGDKGINPLDSACKEHDIAYDHSKSLTDRQKADYILENRAWNRFKSKDSNLKEKAAAWLVTTGMKAKRKIGAGCGFKAAIKAAKNVLKKNINEKNLMKLTKKCVAAAKKIFRKNGKKSRVPRVIPIPKTGGMLPLIPIFAGLSALGALTGGIANVVKTVSEFNRNEPSHLGRGLYLAPNKGGAYKIEKGKGLYLAPHGGGSYKRKGTRKSLKKTPKRQKN</sequence>
<feature type="domain" description="C2H2-type" evidence="12">
    <location>
        <begin position="1"/>
        <end position="26"/>
    </location>
</feature>
<dbReference type="Gene3D" id="3.30.160.60">
    <property type="entry name" value="Classic Zinc Finger"/>
    <property type="match status" value="1"/>
</dbReference>
<dbReference type="InterPro" id="IPR043502">
    <property type="entry name" value="DNA/RNA_pol_sf"/>
</dbReference>
<keyword evidence="9" id="KW-0863">Zinc-finger</keyword>
<comment type="similarity">
    <text evidence="1">Belongs to the DNA polymerase type-B family.</text>
</comment>
<dbReference type="SMART" id="SM00355">
    <property type="entry name" value="ZnF_C2H2"/>
    <property type="match status" value="3"/>
</dbReference>
<protein>
    <recommendedName>
        <fullName evidence="2">DNA-directed DNA polymerase</fullName>
        <ecNumber evidence="2">2.7.7.7</ecNumber>
    </recommendedName>
</protein>
<name>A0A6G0U3Y7_APHGL</name>
<keyword evidence="14" id="KW-1185">Reference proteome</keyword>
<keyword evidence="11" id="KW-1133">Transmembrane helix</keyword>
<dbReference type="GO" id="GO:0005198">
    <property type="term" value="F:structural molecule activity"/>
    <property type="evidence" value="ECO:0007669"/>
    <property type="project" value="InterPro"/>
</dbReference>
<evidence type="ECO:0000256" key="9">
    <source>
        <dbReference type="PROSITE-ProRule" id="PRU00042"/>
    </source>
</evidence>
<evidence type="ECO:0000256" key="7">
    <source>
        <dbReference type="ARBA" id="ARBA00023125"/>
    </source>
</evidence>
<dbReference type="InterPro" id="IPR013607">
    <property type="entry name" value="Phospholipase_A2-like"/>
</dbReference>